<dbReference type="Pfam" id="PF00250">
    <property type="entry name" value="Forkhead"/>
    <property type="match status" value="1"/>
</dbReference>
<keyword evidence="4" id="KW-0804">Transcription</keyword>
<reference evidence="9 10" key="1">
    <citation type="journal article" date="2013" name="PLoS Genet.">
        <title>The genome and development-dependent transcriptomes of Pyronema confluens: a window into fungal evolution.</title>
        <authorList>
            <person name="Traeger S."/>
            <person name="Altegoer F."/>
            <person name="Freitag M."/>
            <person name="Gabaldon T."/>
            <person name="Kempken F."/>
            <person name="Kumar A."/>
            <person name="Marcet-Houben M."/>
            <person name="Poggeler S."/>
            <person name="Stajich J.E."/>
            <person name="Nowrousian M."/>
        </authorList>
    </citation>
    <scope>NUCLEOTIDE SEQUENCE [LARGE SCALE GENOMIC DNA]</scope>
    <source>
        <strain evidence="10">CBS 100304</strain>
        <tissue evidence="9">Vegetative mycelium</tissue>
    </source>
</reference>
<dbReference type="Gene3D" id="1.10.10.10">
    <property type="entry name" value="Winged helix-like DNA-binding domain superfamily/Winged helix DNA-binding domain"/>
    <property type="match status" value="1"/>
</dbReference>
<feature type="compositionally biased region" description="Basic residues" evidence="7">
    <location>
        <begin position="303"/>
        <end position="330"/>
    </location>
</feature>
<comment type="subcellular location">
    <subcellularLocation>
        <location evidence="1 6">Nucleus</location>
    </subcellularLocation>
</comment>
<dbReference type="OrthoDB" id="5954824at2759"/>
<dbReference type="SMART" id="SM00339">
    <property type="entry name" value="FH"/>
    <property type="match status" value="1"/>
</dbReference>
<feature type="region of interest" description="Disordered" evidence="7">
    <location>
        <begin position="296"/>
        <end position="358"/>
    </location>
</feature>
<evidence type="ECO:0000256" key="3">
    <source>
        <dbReference type="ARBA" id="ARBA00023125"/>
    </source>
</evidence>
<evidence type="ECO:0000256" key="4">
    <source>
        <dbReference type="ARBA" id="ARBA00023163"/>
    </source>
</evidence>
<accession>U4LIS4</accession>
<dbReference type="InterPro" id="IPR001766">
    <property type="entry name" value="Fork_head_dom"/>
</dbReference>
<sequence length="510" mass="57815">MAVHGQTNWTEIEDEQYQNCRHPISLAETQVNTIPRFTRLNTSTVSPACLEFARFAVYPQGQNQQFNSPTLSPPLTPCVGGGNFMPFDGMQEHSHSYLNPTVHNNYVVESAHFALSSHHHLPQYYPLSPPGSCDNLSISLGYSDQGSPIFSEPTSPESRVTEVDEGRDMEDTFEDEDEPLYPRRRRACSEDGDYEMGDSHGQRRKIPLSVRQYSNEKYDSYAVIIYQALMSVPERKMILADIYDYYRKAQPERALKDDGWKNSIRHNLSMNGDFIKEPIPGDERRNIWVLSKHAEENGITPTTRHRLTPTRAKRRSQPARRKDLKRRTRASQRENSPPVSPGCAQALSPGMQLHHQPMPFPMITTPHTMDIVGDKPFTPAKQSLAEAYRGAGGPLSPPDSPPLDNDPPLTGYFDFRRIPEQSSANSVKNEYYAPEFYDDHTDEMAALSSLASSPSDFLQENLWYSEAAGIPLCVETTSPWLMNMNPYTNNFEEQIDLLDPHHDDVVKPEP</sequence>
<dbReference type="SUPFAM" id="SSF46785">
    <property type="entry name" value="Winged helix' DNA-binding domain"/>
    <property type="match status" value="1"/>
</dbReference>
<dbReference type="eggNOG" id="KOG2294">
    <property type="taxonomic scope" value="Eukaryota"/>
</dbReference>
<dbReference type="PROSITE" id="PS50039">
    <property type="entry name" value="FORK_HEAD_3"/>
    <property type="match status" value="1"/>
</dbReference>
<dbReference type="PROSITE" id="PS00658">
    <property type="entry name" value="FORK_HEAD_2"/>
    <property type="match status" value="1"/>
</dbReference>
<feature type="compositionally biased region" description="Basic and acidic residues" evidence="7">
    <location>
        <begin position="159"/>
        <end position="170"/>
    </location>
</feature>
<feature type="domain" description="Fork-head" evidence="8">
    <location>
        <begin position="216"/>
        <end position="309"/>
    </location>
</feature>
<evidence type="ECO:0000313" key="10">
    <source>
        <dbReference type="Proteomes" id="UP000018144"/>
    </source>
</evidence>
<feature type="region of interest" description="Disordered" evidence="7">
    <location>
        <begin position="388"/>
        <end position="414"/>
    </location>
</feature>
<feature type="region of interest" description="Disordered" evidence="7">
    <location>
        <begin position="147"/>
        <end position="176"/>
    </location>
</feature>
<keyword evidence="3 6" id="KW-0238">DNA-binding</keyword>
<evidence type="ECO:0000256" key="6">
    <source>
        <dbReference type="PROSITE-ProRule" id="PRU00089"/>
    </source>
</evidence>
<evidence type="ECO:0000313" key="9">
    <source>
        <dbReference type="EMBL" id="CCX31442.1"/>
    </source>
</evidence>
<name>U4LIS4_PYROM</name>
<dbReference type="AlphaFoldDB" id="U4LIS4"/>
<dbReference type="InterPro" id="IPR030456">
    <property type="entry name" value="TF_fork_head_CS_2"/>
</dbReference>
<feature type="DNA-binding region" description="Fork-head" evidence="6">
    <location>
        <begin position="216"/>
        <end position="309"/>
    </location>
</feature>
<protein>
    <submittedName>
        <fullName evidence="9">Similar to Forkhead box protein O1 acc. no. Q66JJ0</fullName>
    </submittedName>
</protein>
<dbReference type="GO" id="GO:0000981">
    <property type="term" value="F:DNA-binding transcription factor activity, RNA polymerase II-specific"/>
    <property type="evidence" value="ECO:0007669"/>
    <property type="project" value="TreeGrafter"/>
</dbReference>
<keyword evidence="2" id="KW-0805">Transcription regulation</keyword>
<dbReference type="STRING" id="1076935.U4LIS4"/>
<dbReference type="GO" id="GO:0005634">
    <property type="term" value="C:nucleus"/>
    <property type="evidence" value="ECO:0007669"/>
    <property type="project" value="UniProtKB-SubCell"/>
</dbReference>
<organism evidence="9 10">
    <name type="scientific">Pyronema omphalodes (strain CBS 100304)</name>
    <name type="common">Pyronema confluens</name>
    <dbReference type="NCBI Taxonomy" id="1076935"/>
    <lineage>
        <taxon>Eukaryota</taxon>
        <taxon>Fungi</taxon>
        <taxon>Dikarya</taxon>
        <taxon>Ascomycota</taxon>
        <taxon>Pezizomycotina</taxon>
        <taxon>Pezizomycetes</taxon>
        <taxon>Pezizales</taxon>
        <taxon>Pyronemataceae</taxon>
        <taxon>Pyronema</taxon>
    </lineage>
</organism>
<feature type="compositionally biased region" description="Polar residues" evidence="7">
    <location>
        <begin position="147"/>
        <end position="158"/>
    </location>
</feature>
<gene>
    <name evidence="9" type="ORF">PCON_10789</name>
</gene>
<dbReference type="PANTHER" id="PTHR45881">
    <property type="entry name" value="CHECKPOINT SUPPRESSOR 1-LIKE, ISOFORM A-RELATED"/>
    <property type="match status" value="1"/>
</dbReference>
<dbReference type="InterPro" id="IPR036388">
    <property type="entry name" value="WH-like_DNA-bd_sf"/>
</dbReference>
<feature type="compositionally biased region" description="Pro residues" evidence="7">
    <location>
        <begin position="395"/>
        <end position="405"/>
    </location>
</feature>
<dbReference type="InterPro" id="IPR036390">
    <property type="entry name" value="WH_DNA-bd_sf"/>
</dbReference>
<keyword evidence="5 6" id="KW-0539">Nucleus</keyword>
<proteinExistence type="predicted"/>
<evidence type="ECO:0000259" key="8">
    <source>
        <dbReference type="PROSITE" id="PS50039"/>
    </source>
</evidence>
<evidence type="ECO:0000256" key="2">
    <source>
        <dbReference type="ARBA" id="ARBA00023015"/>
    </source>
</evidence>
<dbReference type="EMBL" id="HF935596">
    <property type="protein sequence ID" value="CCX31442.1"/>
    <property type="molecule type" value="Genomic_DNA"/>
</dbReference>
<dbReference type="PANTHER" id="PTHR45881:SF5">
    <property type="entry name" value="FORK-HEAD DOMAIN-CONTAINING PROTEIN"/>
    <property type="match status" value="1"/>
</dbReference>
<keyword evidence="10" id="KW-1185">Reference proteome</keyword>
<dbReference type="GO" id="GO:0000978">
    <property type="term" value="F:RNA polymerase II cis-regulatory region sequence-specific DNA binding"/>
    <property type="evidence" value="ECO:0007669"/>
    <property type="project" value="TreeGrafter"/>
</dbReference>
<evidence type="ECO:0000256" key="7">
    <source>
        <dbReference type="SAM" id="MobiDB-lite"/>
    </source>
</evidence>
<evidence type="ECO:0000256" key="5">
    <source>
        <dbReference type="ARBA" id="ARBA00023242"/>
    </source>
</evidence>
<evidence type="ECO:0000256" key="1">
    <source>
        <dbReference type="ARBA" id="ARBA00004123"/>
    </source>
</evidence>
<dbReference type="Proteomes" id="UP000018144">
    <property type="component" value="Unassembled WGS sequence"/>
</dbReference>